<organism evidence="2 3">
    <name type="scientific">Flavobacterium algoritolerans</name>
    <dbReference type="NCBI Taxonomy" id="3041254"/>
    <lineage>
        <taxon>Bacteria</taxon>
        <taxon>Pseudomonadati</taxon>
        <taxon>Bacteroidota</taxon>
        <taxon>Flavobacteriia</taxon>
        <taxon>Flavobacteriales</taxon>
        <taxon>Flavobacteriaceae</taxon>
        <taxon>Flavobacterium</taxon>
    </lineage>
</organism>
<dbReference type="Proteomes" id="UP001243403">
    <property type="component" value="Unassembled WGS sequence"/>
</dbReference>
<evidence type="ECO:0000313" key="3">
    <source>
        <dbReference type="Proteomes" id="UP001243403"/>
    </source>
</evidence>
<keyword evidence="1" id="KW-0812">Transmembrane</keyword>
<keyword evidence="1" id="KW-0472">Membrane</keyword>
<dbReference type="EMBL" id="JASCRZ010000003">
    <property type="protein sequence ID" value="MDI5894932.1"/>
    <property type="molecule type" value="Genomic_DNA"/>
</dbReference>
<sequence length="110" mass="12112">MEYIGYFTSILIGVALGLIGGGSCILTLPVLVYLFAIEPVLATTYSLIYCRICKCCESCGLFQKRVGKYQNSIFFGIPSIIAVFTSRAFIVPTIPKEVFSIGEFIVTKTY</sequence>
<keyword evidence="1" id="KW-1133">Transmembrane helix</keyword>
<reference evidence="2 3" key="1">
    <citation type="submission" date="2023-04" db="EMBL/GenBank/DDBJ databases">
        <title>Two novel species of Flavobacterium.</title>
        <authorList>
            <person name="Liu Q."/>
            <person name="Xin Y.-H."/>
        </authorList>
    </citation>
    <scope>NUCLEOTIDE SEQUENCE [LARGE SCALE GENOMIC DNA]</scope>
    <source>
        <strain evidence="2 3">LB1P51</strain>
    </source>
</reference>
<protein>
    <submittedName>
        <fullName evidence="2">TSUP family transporter</fullName>
    </submittedName>
</protein>
<feature type="transmembrane region" description="Helical" evidence="1">
    <location>
        <begin position="72"/>
        <end position="90"/>
    </location>
</feature>
<keyword evidence="3" id="KW-1185">Reference proteome</keyword>
<evidence type="ECO:0000313" key="2">
    <source>
        <dbReference type="EMBL" id="MDI5894932.1"/>
    </source>
</evidence>
<proteinExistence type="predicted"/>
<name>A0ABT6V9Q2_9FLAO</name>
<evidence type="ECO:0000256" key="1">
    <source>
        <dbReference type="SAM" id="Phobius"/>
    </source>
</evidence>
<comment type="caution">
    <text evidence="2">The sequence shown here is derived from an EMBL/GenBank/DDBJ whole genome shotgun (WGS) entry which is preliminary data.</text>
</comment>
<gene>
    <name evidence="2" type="ORF">QLS65_08520</name>
</gene>
<feature type="transmembrane region" description="Helical" evidence="1">
    <location>
        <begin position="6"/>
        <end position="36"/>
    </location>
</feature>
<accession>A0ABT6V9Q2</accession>